<evidence type="ECO:0000259" key="3">
    <source>
        <dbReference type="PROSITE" id="PS51352"/>
    </source>
</evidence>
<reference evidence="4 5" key="1">
    <citation type="submission" date="2023-07" db="EMBL/GenBank/DDBJ databases">
        <authorList>
            <person name="Lian W.-H."/>
        </authorList>
    </citation>
    <scope>NUCLEOTIDE SEQUENCE [LARGE SCALE GENOMIC DNA]</scope>
    <source>
        <strain evidence="4 5">SYSU DXS3180</strain>
    </source>
</reference>
<protein>
    <submittedName>
        <fullName evidence="4">Thioredoxin-like domain-containing protein</fullName>
    </submittedName>
</protein>
<dbReference type="SUPFAM" id="SSF52833">
    <property type="entry name" value="Thioredoxin-like"/>
    <property type="match status" value="1"/>
</dbReference>
<dbReference type="Gene3D" id="3.40.30.10">
    <property type="entry name" value="Glutaredoxin"/>
    <property type="match status" value="1"/>
</dbReference>
<evidence type="ECO:0000313" key="4">
    <source>
        <dbReference type="EMBL" id="MEX6686959.1"/>
    </source>
</evidence>
<proteinExistence type="predicted"/>
<dbReference type="PROSITE" id="PS51352">
    <property type="entry name" value="THIOREDOXIN_2"/>
    <property type="match status" value="1"/>
</dbReference>
<accession>A0ABV3ZEX9</accession>
<keyword evidence="1" id="KW-0676">Redox-active center</keyword>
<comment type="caution">
    <text evidence="4">The sequence shown here is derived from an EMBL/GenBank/DDBJ whole genome shotgun (WGS) entry which is preliminary data.</text>
</comment>
<feature type="domain" description="Thioredoxin" evidence="3">
    <location>
        <begin position="30"/>
        <end position="169"/>
    </location>
</feature>
<feature type="chain" id="PRO_5046278641" evidence="2">
    <location>
        <begin position="29"/>
        <end position="169"/>
    </location>
</feature>
<organism evidence="4 5">
    <name type="scientific">Danxiaibacter flavus</name>
    <dbReference type="NCBI Taxonomy" id="3049108"/>
    <lineage>
        <taxon>Bacteria</taxon>
        <taxon>Pseudomonadati</taxon>
        <taxon>Bacteroidota</taxon>
        <taxon>Chitinophagia</taxon>
        <taxon>Chitinophagales</taxon>
        <taxon>Chitinophagaceae</taxon>
        <taxon>Danxiaibacter</taxon>
    </lineage>
</organism>
<feature type="signal peptide" evidence="2">
    <location>
        <begin position="1"/>
        <end position="28"/>
    </location>
</feature>
<keyword evidence="2" id="KW-0732">Signal</keyword>
<dbReference type="PROSITE" id="PS00194">
    <property type="entry name" value="THIOREDOXIN_1"/>
    <property type="match status" value="1"/>
</dbReference>
<evidence type="ECO:0000313" key="5">
    <source>
        <dbReference type="Proteomes" id="UP001560573"/>
    </source>
</evidence>
<gene>
    <name evidence="4" type="ORF">QTN47_05615</name>
</gene>
<dbReference type="Pfam" id="PF13905">
    <property type="entry name" value="Thioredoxin_8"/>
    <property type="match status" value="1"/>
</dbReference>
<dbReference type="InterPro" id="IPR036249">
    <property type="entry name" value="Thioredoxin-like_sf"/>
</dbReference>
<name>A0ABV3ZEX9_9BACT</name>
<dbReference type="RefSeq" id="WP_369328356.1">
    <property type="nucleotide sequence ID" value="NZ_JAULBC010000001.1"/>
</dbReference>
<dbReference type="Proteomes" id="UP001560573">
    <property type="component" value="Unassembled WGS sequence"/>
</dbReference>
<dbReference type="InterPro" id="IPR013766">
    <property type="entry name" value="Thioredoxin_domain"/>
</dbReference>
<sequence>MKKMAFDLRVWILSFMLTFFAVCGYSQAQDVSQKEMPPFHIVLTNGNYLKANDLRKNAPAMLVYFSPTCEHCQTFTKKMLGSMDELSQVQIIMISYLPYRDIKKFEADFGLAKYPNIKVGTEGYTFVVQKYYDIKNFPFLALFNKKGKPITTYATAPEISEVIKRFKAS</sequence>
<dbReference type="InterPro" id="IPR012336">
    <property type="entry name" value="Thioredoxin-like_fold"/>
</dbReference>
<dbReference type="InterPro" id="IPR017937">
    <property type="entry name" value="Thioredoxin_CS"/>
</dbReference>
<dbReference type="EMBL" id="JAULBC010000001">
    <property type="protein sequence ID" value="MEX6686959.1"/>
    <property type="molecule type" value="Genomic_DNA"/>
</dbReference>
<dbReference type="CDD" id="cd01659">
    <property type="entry name" value="TRX_superfamily"/>
    <property type="match status" value="1"/>
</dbReference>
<keyword evidence="5" id="KW-1185">Reference proteome</keyword>
<evidence type="ECO:0000256" key="2">
    <source>
        <dbReference type="SAM" id="SignalP"/>
    </source>
</evidence>
<evidence type="ECO:0000256" key="1">
    <source>
        <dbReference type="ARBA" id="ARBA00023284"/>
    </source>
</evidence>